<organism evidence="2 3">
    <name type="scientific">Mytilus edulis</name>
    <name type="common">Blue mussel</name>
    <dbReference type="NCBI Taxonomy" id="6550"/>
    <lineage>
        <taxon>Eukaryota</taxon>
        <taxon>Metazoa</taxon>
        <taxon>Spiralia</taxon>
        <taxon>Lophotrochozoa</taxon>
        <taxon>Mollusca</taxon>
        <taxon>Bivalvia</taxon>
        <taxon>Autobranchia</taxon>
        <taxon>Pteriomorphia</taxon>
        <taxon>Mytilida</taxon>
        <taxon>Mytiloidea</taxon>
        <taxon>Mytilidae</taxon>
        <taxon>Mytilinae</taxon>
        <taxon>Mytilus</taxon>
    </lineage>
</organism>
<evidence type="ECO:0000313" key="3">
    <source>
        <dbReference type="Proteomes" id="UP000683360"/>
    </source>
</evidence>
<feature type="domain" description="Methyltransferase FkbM" evidence="1">
    <location>
        <begin position="153"/>
        <end position="326"/>
    </location>
</feature>
<protein>
    <recommendedName>
        <fullName evidence="1">Methyltransferase FkbM domain-containing protein</fullName>
    </recommendedName>
</protein>
<gene>
    <name evidence="2" type="ORF">MEDL_19310</name>
</gene>
<dbReference type="PANTHER" id="PTHR34203">
    <property type="entry name" value="METHYLTRANSFERASE, FKBM FAMILY PROTEIN"/>
    <property type="match status" value="1"/>
</dbReference>
<dbReference type="InterPro" id="IPR052514">
    <property type="entry name" value="SAM-dependent_MTase"/>
</dbReference>
<dbReference type="InterPro" id="IPR006342">
    <property type="entry name" value="FkbM_mtfrase"/>
</dbReference>
<name>A0A8S3RAN6_MYTED</name>
<dbReference type="AlphaFoldDB" id="A0A8S3RAN6"/>
<accession>A0A8S3RAN6</accession>
<dbReference type="OrthoDB" id="411251at2759"/>
<dbReference type="NCBIfam" id="TIGR01444">
    <property type="entry name" value="fkbM_fam"/>
    <property type="match status" value="1"/>
</dbReference>
<dbReference type="Pfam" id="PF05050">
    <property type="entry name" value="Methyltransf_21"/>
    <property type="match status" value="1"/>
</dbReference>
<dbReference type="Proteomes" id="UP000683360">
    <property type="component" value="Unassembled WGS sequence"/>
</dbReference>
<evidence type="ECO:0000313" key="2">
    <source>
        <dbReference type="EMBL" id="CAG2204890.1"/>
    </source>
</evidence>
<reference evidence="2" key="1">
    <citation type="submission" date="2021-03" db="EMBL/GenBank/DDBJ databases">
        <authorList>
            <person name="Bekaert M."/>
        </authorList>
    </citation>
    <scope>NUCLEOTIDE SEQUENCE</scope>
</reference>
<proteinExistence type="predicted"/>
<sequence length="361" mass="41710">MSLHRMPHNLGWTKLLVKMSVGIMVACSLLYMTRSQILHYEGRNNRQKTDFSVKSRLRQLYKERTPSNIPLDFTFIDNNWKLSKLCKPYKMFMNKSDFPLIRYTSDAGSVKIFTHSLDDGISSIINRTGAFEGKTINRILYELRLDPHLNLIDIGTNIGQHSIAAALIGRDSIAIDAAKSNIEHVCASADYLNIGSRITLIHNILSDAHGQREFRYSASNSDFGSIHVDSDGIWDKMKKQYDGYFSNNTVKQNSVTLDDLLNLPQIHKFKKVFVKLDVEGHEHRVLLGGKEFFKRLDVHGIIMEWAWHVKRQSADIIKSFMTEWKFKPFKISETNEFDLSAIHSDQWPQDVLWLPLKYLKF</sequence>
<dbReference type="SUPFAM" id="SSF53335">
    <property type="entry name" value="S-adenosyl-L-methionine-dependent methyltransferases"/>
    <property type="match status" value="1"/>
</dbReference>
<dbReference type="Gene3D" id="3.40.50.150">
    <property type="entry name" value="Vaccinia Virus protein VP39"/>
    <property type="match status" value="1"/>
</dbReference>
<dbReference type="PANTHER" id="PTHR34203:SF15">
    <property type="entry name" value="SLL1173 PROTEIN"/>
    <property type="match status" value="1"/>
</dbReference>
<dbReference type="InterPro" id="IPR029063">
    <property type="entry name" value="SAM-dependent_MTases_sf"/>
</dbReference>
<comment type="caution">
    <text evidence="2">The sequence shown here is derived from an EMBL/GenBank/DDBJ whole genome shotgun (WGS) entry which is preliminary data.</text>
</comment>
<dbReference type="EMBL" id="CAJPWZ010000986">
    <property type="protein sequence ID" value="CAG2204890.1"/>
    <property type="molecule type" value="Genomic_DNA"/>
</dbReference>
<evidence type="ECO:0000259" key="1">
    <source>
        <dbReference type="Pfam" id="PF05050"/>
    </source>
</evidence>
<keyword evidence="3" id="KW-1185">Reference proteome</keyword>